<evidence type="ECO:0000256" key="1">
    <source>
        <dbReference type="SAM" id="MobiDB-lite"/>
    </source>
</evidence>
<organism evidence="2 3">
    <name type="scientific">Photorhabdus luminescens subsp. mexicana</name>
    <dbReference type="NCBI Taxonomy" id="2100167"/>
    <lineage>
        <taxon>Bacteria</taxon>
        <taxon>Pseudomonadati</taxon>
        <taxon>Pseudomonadota</taxon>
        <taxon>Gammaproteobacteria</taxon>
        <taxon>Enterobacterales</taxon>
        <taxon>Morganellaceae</taxon>
        <taxon>Photorhabdus</taxon>
    </lineage>
</organism>
<feature type="compositionally biased region" description="Polar residues" evidence="1">
    <location>
        <begin position="1"/>
        <end position="12"/>
    </location>
</feature>
<dbReference type="EMBL" id="PUJX01000005">
    <property type="protein sequence ID" value="TDB54115.1"/>
    <property type="molecule type" value="Genomic_DNA"/>
</dbReference>
<proteinExistence type="predicted"/>
<gene>
    <name evidence="2" type="ORF">C5468_06205</name>
</gene>
<sequence length="118" mass="13127">MNYVNPSSNEAVTENKPEQTTQNPQNPQNPNYYFAVGTVTSVQAAPDQNQLQVTVTMQFPNGKFNYLLWWNAQDYRGAALYHLLLNACSNNKRVNITSSSAVSPGGYNYIYNATLLAS</sequence>
<dbReference type="RefSeq" id="WP_132344363.1">
    <property type="nucleotide sequence ID" value="NZ_CAWOLF010000005.1"/>
</dbReference>
<comment type="caution">
    <text evidence="2">The sequence shown here is derived from an EMBL/GenBank/DDBJ whole genome shotgun (WGS) entry which is preliminary data.</text>
</comment>
<feature type="region of interest" description="Disordered" evidence="1">
    <location>
        <begin position="1"/>
        <end position="30"/>
    </location>
</feature>
<reference evidence="2 3" key="1">
    <citation type="journal article" date="2019" name="Int. J. Syst. Evol. Microbiol.">
        <title>Photorhabdus khanii subsp. guanajuatensis subsp. nov., isolated from Heterorhabditis atacamensis, and Photorhabdus luminescens subsp. mexicana subsp. nov., isolated from Heterorhabditis mexicana entomopathogenic nematodes.</title>
        <authorList>
            <person name="Machado R.A.R."/>
            <person name="Bruno P."/>
            <person name="Arce C.C.M."/>
            <person name="Liechti N."/>
            <person name="Kohler A."/>
            <person name="Bernal J."/>
            <person name="Bruggmann R."/>
            <person name="Turlings T.C.J."/>
        </authorList>
    </citation>
    <scope>NUCLEOTIDE SEQUENCE [LARGE SCALE GENOMIC DNA]</scope>
    <source>
        <strain evidence="2 3">MEX47-22</strain>
    </source>
</reference>
<accession>A0A4V2X706</accession>
<dbReference type="AlphaFoldDB" id="A0A4V2X706"/>
<protein>
    <submittedName>
        <fullName evidence="2">Uncharacterized protein</fullName>
    </submittedName>
</protein>
<feature type="compositionally biased region" description="Low complexity" evidence="1">
    <location>
        <begin position="18"/>
        <end position="30"/>
    </location>
</feature>
<evidence type="ECO:0000313" key="2">
    <source>
        <dbReference type="EMBL" id="TDB54115.1"/>
    </source>
</evidence>
<dbReference type="Proteomes" id="UP000295550">
    <property type="component" value="Unassembled WGS sequence"/>
</dbReference>
<evidence type="ECO:0000313" key="3">
    <source>
        <dbReference type="Proteomes" id="UP000295550"/>
    </source>
</evidence>
<name>A0A4V2X706_PHOLU</name>